<proteinExistence type="predicted"/>
<name>A0A4Z2BZZ7_9TELE</name>
<gene>
    <name evidence="8" type="ORF">fugu_013997</name>
</gene>
<keyword evidence="9" id="KW-1185">Reference proteome</keyword>
<evidence type="ECO:0000313" key="8">
    <source>
        <dbReference type="EMBL" id="TNM97751.1"/>
    </source>
</evidence>
<keyword evidence="3" id="KW-0597">Phosphoprotein</keyword>
<evidence type="ECO:0000256" key="4">
    <source>
        <dbReference type="ARBA" id="ARBA00022588"/>
    </source>
</evidence>
<dbReference type="GO" id="GO:0032481">
    <property type="term" value="P:positive regulation of type I interferon production"/>
    <property type="evidence" value="ECO:0007669"/>
    <property type="project" value="TreeGrafter"/>
</dbReference>
<accession>A0A4Z2BZZ7</accession>
<keyword evidence="5" id="KW-0391">Immunity</keyword>
<evidence type="ECO:0000256" key="5">
    <source>
        <dbReference type="ARBA" id="ARBA00022859"/>
    </source>
</evidence>
<evidence type="ECO:0000256" key="6">
    <source>
        <dbReference type="ARBA" id="ARBA00023198"/>
    </source>
</evidence>
<dbReference type="PANTHER" id="PTHR47230">
    <property type="entry name" value="TIR DOMAIN-CONTAINING ADAPTER MOLECULE 1"/>
    <property type="match status" value="1"/>
</dbReference>
<dbReference type="InterPro" id="IPR040886">
    <property type="entry name" value="TRIF_N"/>
</dbReference>
<evidence type="ECO:0000313" key="9">
    <source>
        <dbReference type="Proteomes" id="UP000516260"/>
    </source>
</evidence>
<keyword evidence="4" id="KW-0399">Innate immunity</keyword>
<dbReference type="GO" id="GO:0035666">
    <property type="term" value="P:TRIF-dependent toll-like receptor signaling pathway"/>
    <property type="evidence" value="ECO:0007669"/>
    <property type="project" value="InterPro"/>
</dbReference>
<dbReference type="GO" id="GO:0005768">
    <property type="term" value="C:endosome"/>
    <property type="evidence" value="ECO:0007669"/>
    <property type="project" value="TreeGrafter"/>
</dbReference>
<keyword evidence="6" id="KW-0395">Inflammatory response</keyword>
<reference evidence="8 9" key="1">
    <citation type="submission" date="2019-04" db="EMBL/GenBank/DDBJ databases">
        <title>The sequence and de novo assembly of Takifugu bimaculatus genome using PacBio and Hi-C technologies.</title>
        <authorList>
            <person name="Xu P."/>
            <person name="Liu B."/>
            <person name="Zhou Z."/>
        </authorList>
    </citation>
    <scope>NUCLEOTIDE SEQUENCE [LARGE SCALE GENOMIC DNA]</scope>
    <source>
        <strain evidence="8">TB-2018</strain>
        <tissue evidence="8">Muscle</tissue>
    </source>
</reference>
<dbReference type="AlphaFoldDB" id="A0A4Z2BZZ7"/>
<dbReference type="PROSITE" id="PS50104">
    <property type="entry name" value="TIR"/>
    <property type="match status" value="1"/>
</dbReference>
<dbReference type="GO" id="GO:0006954">
    <property type="term" value="P:inflammatory response"/>
    <property type="evidence" value="ECO:0007669"/>
    <property type="project" value="UniProtKB-KW"/>
</dbReference>
<dbReference type="PANTHER" id="PTHR47230:SF1">
    <property type="entry name" value="TIR DOMAIN-CONTAINING ADAPTER MOLECULE 1"/>
    <property type="match status" value="1"/>
</dbReference>
<dbReference type="GO" id="GO:0045087">
    <property type="term" value="P:innate immune response"/>
    <property type="evidence" value="ECO:0007669"/>
    <property type="project" value="UniProtKB-KW"/>
</dbReference>
<protein>
    <recommendedName>
        <fullName evidence="7">TIR domain-containing protein</fullName>
    </recommendedName>
</protein>
<comment type="caution">
    <text evidence="8">The sequence shown here is derived from an EMBL/GenBank/DDBJ whole genome shotgun (WGS) entry which is preliminary data.</text>
</comment>
<dbReference type="GO" id="GO:0035591">
    <property type="term" value="F:signaling adaptor activity"/>
    <property type="evidence" value="ECO:0007669"/>
    <property type="project" value="TreeGrafter"/>
</dbReference>
<dbReference type="Gene3D" id="1.25.40.780">
    <property type="match status" value="1"/>
</dbReference>
<sequence length="577" mass="64611">MHISAEWGRYEWFFSKVATRLELKMNQSGQENQGTGPRDVFDILVKTPTERLLSLTLQLTESPEGNVVRVLCLIALQRERQALSRLHTLDDSCLSQHLYDTFAISKGNLEEFAVHFGNFNGFTLESLVLLARVFKVLSEQQLCDPQLRDLAYQRALSKNDHASNKLGYEQLREEAMAVCGPQFAEWMCSCVRGLDSLCVLDSSQDEEGALSEHKSESTHSLPTSLHANSSMFSYPTHLEISTPPTALFHEDKGTLETPNTSEAEASVLLVSKVDVKNASEPCQTSEEPLKSSQFAADRLVSHSFPGSTPTTGQSVAAPSTCVPTNMSAAADLCCVEEEEAIFYAFVIMHAPEDADVADCVREKVEKVIGCKGATFSDDFHTPGKSTLRCVEDAINNTAFTFLLLTRNFNTRMVELETNSALINSLYKKHKWNTVIPLLPMENCMPKREIPLVLQTLVPLEESKSFERKLSKSLTLAKIKRQEKIWMEEQRVKIQKAQLQHQKQLKHCEKVQWQETKKLGQTIFHNPNLLGEDSAALWQMPPNIHIENANYIMIGNDSQMTVGVGGGVDKDNSIEEEQ</sequence>
<evidence type="ECO:0000256" key="1">
    <source>
        <dbReference type="ARBA" id="ARBA00004496"/>
    </source>
</evidence>
<dbReference type="Proteomes" id="UP000516260">
    <property type="component" value="Chromosome 15"/>
</dbReference>
<evidence type="ECO:0000256" key="2">
    <source>
        <dbReference type="ARBA" id="ARBA00022490"/>
    </source>
</evidence>
<evidence type="ECO:0000259" key="7">
    <source>
        <dbReference type="PROSITE" id="PS50104"/>
    </source>
</evidence>
<feature type="domain" description="TIR" evidence="7">
    <location>
        <begin position="341"/>
        <end position="473"/>
    </location>
</feature>
<dbReference type="Gene3D" id="3.40.50.10140">
    <property type="entry name" value="Toll/interleukin-1 receptor homology (TIR) domain"/>
    <property type="match status" value="1"/>
</dbReference>
<keyword evidence="2" id="KW-0963">Cytoplasm</keyword>
<comment type="subcellular location">
    <subcellularLocation>
        <location evidence="1">Cytoplasm</location>
    </subcellularLocation>
</comment>
<dbReference type="InterPro" id="IPR046946">
    <property type="entry name" value="TCAM1/2"/>
</dbReference>
<dbReference type="EMBL" id="SWLE01000007">
    <property type="protein sequence ID" value="TNM97751.1"/>
    <property type="molecule type" value="Genomic_DNA"/>
</dbReference>
<organism evidence="8 9">
    <name type="scientific">Takifugu bimaculatus</name>
    <dbReference type="NCBI Taxonomy" id="433685"/>
    <lineage>
        <taxon>Eukaryota</taxon>
        <taxon>Metazoa</taxon>
        <taxon>Chordata</taxon>
        <taxon>Craniata</taxon>
        <taxon>Vertebrata</taxon>
        <taxon>Euteleostomi</taxon>
        <taxon>Actinopterygii</taxon>
        <taxon>Neopterygii</taxon>
        <taxon>Teleostei</taxon>
        <taxon>Neoteleostei</taxon>
        <taxon>Acanthomorphata</taxon>
        <taxon>Eupercaria</taxon>
        <taxon>Tetraodontiformes</taxon>
        <taxon>Tetradontoidea</taxon>
        <taxon>Tetraodontidae</taxon>
        <taxon>Takifugu</taxon>
    </lineage>
</organism>
<dbReference type="GO" id="GO:0043123">
    <property type="term" value="P:positive regulation of canonical NF-kappaB signal transduction"/>
    <property type="evidence" value="ECO:0007669"/>
    <property type="project" value="TreeGrafter"/>
</dbReference>
<dbReference type="InterPro" id="IPR035897">
    <property type="entry name" value="Toll_tir_struct_dom_sf"/>
</dbReference>
<dbReference type="InterPro" id="IPR000157">
    <property type="entry name" value="TIR_dom"/>
</dbReference>
<dbReference type="Pfam" id="PF17798">
    <property type="entry name" value="TRIF-NTD"/>
    <property type="match status" value="1"/>
</dbReference>
<evidence type="ECO:0000256" key="3">
    <source>
        <dbReference type="ARBA" id="ARBA00022553"/>
    </source>
</evidence>